<evidence type="ECO:0000256" key="1">
    <source>
        <dbReference type="ARBA" id="ARBA00022598"/>
    </source>
</evidence>
<gene>
    <name evidence="2 5" type="primary">bshC</name>
    <name evidence="5" type="ORF">JRG66_01835</name>
</gene>
<dbReference type="EMBL" id="CP069620">
    <property type="protein sequence ID" value="UZH55655.1"/>
    <property type="molecule type" value="Genomic_DNA"/>
</dbReference>
<evidence type="ECO:0000313" key="5">
    <source>
        <dbReference type="EMBL" id="UZH55655.1"/>
    </source>
</evidence>
<evidence type="ECO:0000259" key="3">
    <source>
        <dbReference type="Pfam" id="PF10079"/>
    </source>
</evidence>
<sequence>MQKNSLSYRETNYFTSLVTDYLDQKENVKQFYGLFPDLNNFGKQILLKKENFSSHGGSQKRAVLAKTLKRQYQKINASEASLANIELLEKDSTFTVTTGHQLNLFTGPLYFLYKIVTAINLAADLKKEYPEYNFVPVYWMATEDHDFEEISFFHLHGKKFQWNPPKSKKTGGPVGEMPTDRLEDVFELFSAEIGSSKNAQQLKEWFKKAYLEHDNLADATRYLANELFKEQGLVIIDAHEPELKRLYISPVKNELFEQVSFKTVQQQSEVLEKEGYKVQVNPRELNLFYMQEGMRERIIEKNGKYFVHDHEISWTREELEQFIEEHPEKFSPNVLLRPLYQEVILPNLCYIGGGGELAYWFQLKQLFEQAEVVFPILLLRNSALLQTEKQDQKRQKLNISLPELFLKPHELINRKVRRISNIDIDFSPQKEHLVKQFQEMYTLAEQTDRSFLNAVKAQEVKQLKGLDHLEKRLLKAQKRKLEDEVSRIASLQNELFPGKGLQERHHNFSEFYLEYGDALIPALLETLKPLELKFDIISL</sequence>
<dbReference type="Pfam" id="PF24850">
    <property type="entry name" value="CC_BshC"/>
    <property type="match status" value="1"/>
</dbReference>
<protein>
    <recommendedName>
        <fullName evidence="2">Putative cysteine ligase BshC</fullName>
        <ecNumber evidence="2">6.-.-.-</ecNumber>
    </recommendedName>
</protein>
<dbReference type="NCBIfam" id="TIGR03998">
    <property type="entry name" value="thiol_BshC"/>
    <property type="match status" value="1"/>
</dbReference>
<evidence type="ECO:0000256" key="2">
    <source>
        <dbReference type="HAMAP-Rule" id="MF_01867"/>
    </source>
</evidence>
<accession>A0ABY6NRV9</accession>
<feature type="domain" description="Bacillithiol biosynthesis BshC C-terminal coiled-coil" evidence="4">
    <location>
        <begin position="383"/>
        <end position="538"/>
    </location>
</feature>
<dbReference type="Pfam" id="PF10079">
    <property type="entry name" value="Rossmann-like_BshC"/>
    <property type="match status" value="1"/>
</dbReference>
<dbReference type="PIRSF" id="PIRSF012535">
    <property type="entry name" value="UCP012535"/>
    <property type="match status" value="1"/>
</dbReference>
<name>A0ABY6NRV9_9FLAO</name>
<organism evidence="5 6">
    <name type="scientific">Salinimicrobium tongyeongense</name>
    <dbReference type="NCBI Taxonomy" id="2809707"/>
    <lineage>
        <taxon>Bacteria</taxon>
        <taxon>Pseudomonadati</taxon>
        <taxon>Bacteroidota</taxon>
        <taxon>Flavobacteriia</taxon>
        <taxon>Flavobacteriales</taxon>
        <taxon>Flavobacteriaceae</taxon>
        <taxon>Salinimicrobium</taxon>
    </lineage>
</organism>
<dbReference type="InterPro" id="IPR055398">
    <property type="entry name" value="Rossmann-like_BshC"/>
</dbReference>
<comment type="similarity">
    <text evidence="2">Belongs to the BshC family.</text>
</comment>
<reference evidence="5" key="1">
    <citation type="submission" date="2021-02" db="EMBL/GenBank/DDBJ databases">
        <title>Salinimicrobium sp. nov. isolated from seawater in Tongyeong, Republic of Korea.</title>
        <authorList>
            <person name="Lee S.-J."/>
        </authorList>
    </citation>
    <scope>NUCLEOTIDE SEQUENCE</scope>
    <source>
        <strain evidence="5">HN-2-9-2</strain>
    </source>
</reference>
<evidence type="ECO:0000259" key="4">
    <source>
        <dbReference type="Pfam" id="PF24850"/>
    </source>
</evidence>
<keyword evidence="6" id="KW-1185">Reference proteome</keyword>
<feature type="domain" description="Bacillithiol biosynthesis BshC N-terminal Rossmann-like" evidence="3">
    <location>
        <begin position="1"/>
        <end position="381"/>
    </location>
</feature>
<dbReference type="HAMAP" id="MF_01867">
    <property type="entry name" value="BshC"/>
    <property type="match status" value="1"/>
</dbReference>
<evidence type="ECO:0000313" key="6">
    <source>
        <dbReference type="Proteomes" id="UP001163981"/>
    </source>
</evidence>
<dbReference type="RefSeq" id="WP_265164049.1">
    <property type="nucleotide sequence ID" value="NZ_CP069620.1"/>
</dbReference>
<dbReference type="InterPro" id="IPR011199">
    <property type="entry name" value="Bacillithiol_biosynth_BshC"/>
</dbReference>
<keyword evidence="1 2" id="KW-0436">Ligase</keyword>
<dbReference type="EC" id="6.-.-.-" evidence="2"/>
<dbReference type="InterPro" id="IPR055399">
    <property type="entry name" value="CC_BshC"/>
</dbReference>
<proteinExistence type="inferred from homology"/>
<dbReference type="Proteomes" id="UP001163981">
    <property type="component" value="Chromosome"/>
</dbReference>